<proteinExistence type="predicted"/>
<dbReference type="AlphaFoldDB" id="A0A8T0R791"/>
<feature type="compositionally biased region" description="Basic and acidic residues" evidence="1">
    <location>
        <begin position="88"/>
        <end position="98"/>
    </location>
</feature>
<feature type="region of interest" description="Disordered" evidence="1">
    <location>
        <begin position="163"/>
        <end position="182"/>
    </location>
</feature>
<feature type="compositionally biased region" description="Basic residues" evidence="1">
    <location>
        <begin position="16"/>
        <end position="28"/>
    </location>
</feature>
<feature type="compositionally biased region" description="Gly residues" evidence="1">
    <location>
        <begin position="104"/>
        <end position="114"/>
    </location>
</feature>
<feature type="region of interest" description="Disordered" evidence="1">
    <location>
        <begin position="1"/>
        <end position="155"/>
    </location>
</feature>
<comment type="caution">
    <text evidence="2">The sequence shown here is derived from an EMBL/GenBank/DDBJ whole genome shotgun (WGS) entry which is preliminary data.</text>
</comment>
<organism evidence="2 3">
    <name type="scientific">Panicum virgatum</name>
    <name type="common">Blackwell switchgrass</name>
    <dbReference type="NCBI Taxonomy" id="38727"/>
    <lineage>
        <taxon>Eukaryota</taxon>
        <taxon>Viridiplantae</taxon>
        <taxon>Streptophyta</taxon>
        <taxon>Embryophyta</taxon>
        <taxon>Tracheophyta</taxon>
        <taxon>Spermatophyta</taxon>
        <taxon>Magnoliopsida</taxon>
        <taxon>Liliopsida</taxon>
        <taxon>Poales</taxon>
        <taxon>Poaceae</taxon>
        <taxon>PACMAD clade</taxon>
        <taxon>Panicoideae</taxon>
        <taxon>Panicodae</taxon>
        <taxon>Paniceae</taxon>
        <taxon>Panicinae</taxon>
        <taxon>Panicum</taxon>
        <taxon>Panicum sect. Hiantes</taxon>
    </lineage>
</organism>
<feature type="compositionally biased region" description="Gly residues" evidence="1">
    <location>
        <begin position="1"/>
        <end position="10"/>
    </location>
</feature>
<keyword evidence="3" id="KW-1185">Reference proteome</keyword>
<accession>A0A8T0R791</accession>
<gene>
    <name evidence="2" type="ORF">PVAP13_6KG016100</name>
</gene>
<sequence length="221" mass="23219">MARGPSGEGGPDPRRPCSRRPGRRGRGRAAREPHGGAASAGRPAHGAVGLDAHSWSLLPWLPPRARPGVEEARLRRRLSSLPYNRGGGEQDHGKEEQGRPASRPGGGSELGCGGSARNRAQPPLPLPLRRPSPRGSDLELPPPFATRGSDPAPPLAARALVRRRKNVGRVSSSPAERDAAGLALLRPVTDGGVEAEELQEAPAPRAPAWRGLARVGSEVPH</sequence>
<dbReference type="EMBL" id="CM029047">
    <property type="protein sequence ID" value="KAG2581136.1"/>
    <property type="molecule type" value="Genomic_DNA"/>
</dbReference>
<evidence type="ECO:0000313" key="3">
    <source>
        <dbReference type="Proteomes" id="UP000823388"/>
    </source>
</evidence>
<dbReference type="Proteomes" id="UP000823388">
    <property type="component" value="Chromosome 6K"/>
</dbReference>
<reference evidence="2" key="1">
    <citation type="submission" date="2020-05" db="EMBL/GenBank/DDBJ databases">
        <title>WGS assembly of Panicum virgatum.</title>
        <authorList>
            <person name="Lovell J.T."/>
            <person name="Jenkins J."/>
            <person name="Shu S."/>
            <person name="Juenger T.E."/>
            <person name="Schmutz J."/>
        </authorList>
    </citation>
    <scope>NUCLEOTIDE SEQUENCE</scope>
    <source>
        <strain evidence="2">AP13</strain>
    </source>
</reference>
<evidence type="ECO:0000313" key="2">
    <source>
        <dbReference type="EMBL" id="KAG2581136.1"/>
    </source>
</evidence>
<evidence type="ECO:0000256" key="1">
    <source>
        <dbReference type="SAM" id="MobiDB-lite"/>
    </source>
</evidence>
<name>A0A8T0R791_PANVG</name>
<protein>
    <submittedName>
        <fullName evidence="2">Uncharacterized protein</fullName>
    </submittedName>
</protein>